<evidence type="ECO:0000313" key="1">
    <source>
        <dbReference type="EMBL" id="MBF6358123.1"/>
    </source>
</evidence>
<proteinExistence type="predicted"/>
<name>A0ABS0DN38_9NOCA</name>
<accession>A0ABS0DN38</accession>
<evidence type="ECO:0000313" key="2">
    <source>
        <dbReference type="Proteomes" id="UP000707731"/>
    </source>
</evidence>
<dbReference type="EMBL" id="JADLQN010000010">
    <property type="protein sequence ID" value="MBF6358123.1"/>
    <property type="molecule type" value="Genomic_DNA"/>
</dbReference>
<sequence length="56" mass="6381">MPERDLIHTPEGLEALPVGARIDDSGLTARKTEDGAWLYDDGQHWEPQHFPVRRIS</sequence>
<keyword evidence="2" id="KW-1185">Reference proteome</keyword>
<gene>
    <name evidence="1" type="ORF">IU449_26870</name>
</gene>
<dbReference type="RefSeq" id="WP_195004962.1">
    <property type="nucleotide sequence ID" value="NZ_JADLQN010000010.1"/>
</dbReference>
<dbReference type="Proteomes" id="UP000707731">
    <property type="component" value="Unassembled WGS sequence"/>
</dbReference>
<organism evidence="1 2">
    <name type="scientific">Nocardia higoensis</name>
    <dbReference type="NCBI Taxonomy" id="228599"/>
    <lineage>
        <taxon>Bacteria</taxon>
        <taxon>Bacillati</taxon>
        <taxon>Actinomycetota</taxon>
        <taxon>Actinomycetes</taxon>
        <taxon>Mycobacteriales</taxon>
        <taxon>Nocardiaceae</taxon>
        <taxon>Nocardia</taxon>
    </lineage>
</organism>
<reference evidence="1 2" key="1">
    <citation type="submission" date="2020-10" db="EMBL/GenBank/DDBJ databases">
        <title>Identification of Nocardia species via Next-generation sequencing and recognition of intraspecies genetic diversity.</title>
        <authorList>
            <person name="Li P."/>
            <person name="Li P."/>
            <person name="Lu B."/>
        </authorList>
    </citation>
    <scope>NUCLEOTIDE SEQUENCE [LARGE SCALE GENOMIC DNA]</scope>
    <source>
        <strain evidence="1 2">BJ06-0143</strain>
    </source>
</reference>
<comment type="caution">
    <text evidence="1">The sequence shown here is derived from an EMBL/GenBank/DDBJ whole genome shotgun (WGS) entry which is preliminary data.</text>
</comment>
<protein>
    <submittedName>
        <fullName evidence="1">Uncharacterized protein</fullName>
    </submittedName>
</protein>